<dbReference type="CDD" id="cd11641">
    <property type="entry name" value="Precorrin-4_C11-MT"/>
    <property type="match status" value="1"/>
</dbReference>
<dbReference type="STRING" id="1162668.LFE_0984"/>
<evidence type="ECO:0000256" key="1">
    <source>
        <dbReference type="ARBA" id="ARBA00004953"/>
    </source>
</evidence>
<comment type="similarity">
    <text evidence="2 7">Belongs to the precorrin methyltransferase family.</text>
</comment>
<dbReference type="eggNOG" id="COG2875">
    <property type="taxonomic scope" value="Bacteria"/>
</dbReference>
<gene>
    <name evidence="9" type="ordered locus">LFE_0984</name>
</gene>
<dbReference type="UniPathway" id="UPA00148"/>
<dbReference type="Pfam" id="PF00590">
    <property type="entry name" value="TP_methylase"/>
    <property type="match status" value="1"/>
</dbReference>
<dbReference type="EMBL" id="AP012342">
    <property type="protein sequence ID" value="BAM06688.1"/>
    <property type="molecule type" value="Genomic_DNA"/>
</dbReference>
<proteinExistence type="inferred from homology"/>
<dbReference type="InterPro" id="IPR014776">
    <property type="entry name" value="4pyrrole_Mease_sub2"/>
</dbReference>
<dbReference type="RefSeq" id="WP_014449179.1">
    <property type="nucleotide sequence ID" value="NC_017094.1"/>
</dbReference>
<dbReference type="PROSITE" id="PS00839">
    <property type="entry name" value="SUMT_1"/>
    <property type="match status" value="1"/>
</dbReference>
<reference evidence="9 10" key="1">
    <citation type="journal article" date="2012" name="J. Bacteriol.">
        <title>Complete Genome Sequence of Leptospirillum ferrooxidans Strain C2-3, Isolated from a Fresh Volcanic Ash Deposit on the Island of Miyake, Japan.</title>
        <authorList>
            <person name="Fujimura R."/>
            <person name="Sato Y."/>
            <person name="Nishizawa T."/>
            <person name="Oshima K."/>
            <person name="Kim S.-W."/>
            <person name="Hattori M."/>
            <person name="Kamijo T."/>
            <person name="Ohta H."/>
        </authorList>
    </citation>
    <scope>NUCLEOTIDE SEQUENCE [LARGE SCALE GENOMIC DNA]</scope>
    <source>
        <strain evidence="9 10">C2-3</strain>
    </source>
</reference>
<dbReference type="Proteomes" id="UP000007382">
    <property type="component" value="Chromosome"/>
</dbReference>
<keyword evidence="6" id="KW-0949">S-adenosyl-L-methionine</keyword>
<dbReference type="OrthoDB" id="9815856at2"/>
<evidence type="ECO:0000256" key="4">
    <source>
        <dbReference type="ARBA" id="ARBA00022603"/>
    </source>
</evidence>
<dbReference type="InterPro" id="IPR003043">
    <property type="entry name" value="Uropor_MeTrfase_CS"/>
</dbReference>
<dbReference type="InterPro" id="IPR006362">
    <property type="entry name" value="Cbl_synth_CobM/CibF"/>
</dbReference>
<dbReference type="GO" id="GO:0009236">
    <property type="term" value="P:cobalamin biosynthetic process"/>
    <property type="evidence" value="ECO:0007669"/>
    <property type="project" value="UniProtKB-UniPathway"/>
</dbReference>
<keyword evidence="10" id="KW-1185">Reference proteome</keyword>
<dbReference type="PANTHER" id="PTHR45790:SF4">
    <property type="entry name" value="COBALT-PRECORRIN-4 C(11)-METHYLTRANSFERASE"/>
    <property type="match status" value="1"/>
</dbReference>
<dbReference type="InterPro" id="IPR014777">
    <property type="entry name" value="4pyrrole_Mease_sub1"/>
</dbReference>
<comment type="pathway">
    <text evidence="1">Cofactor biosynthesis; adenosylcobalamin biosynthesis.</text>
</comment>
<dbReference type="GO" id="GO:0032259">
    <property type="term" value="P:methylation"/>
    <property type="evidence" value="ECO:0007669"/>
    <property type="project" value="UniProtKB-KW"/>
</dbReference>
<keyword evidence="5 7" id="KW-0808">Transferase</keyword>
<dbReference type="AlphaFoldDB" id="I0IN39"/>
<organism evidence="9 10">
    <name type="scientific">Leptospirillum ferrooxidans (strain C2-3)</name>
    <dbReference type="NCBI Taxonomy" id="1162668"/>
    <lineage>
        <taxon>Bacteria</taxon>
        <taxon>Pseudomonadati</taxon>
        <taxon>Nitrospirota</taxon>
        <taxon>Nitrospiria</taxon>
        <taxon>Nitrospirales</taxon>
        <taxon>Nitrospiraceae</taxon>
        <taxon>Leptospirillum</taxon>
    </lineage>
</organism>
<dbReference type="NCBIfam" id="TIGR01465">
    <property type="entry name" value="cobM_cbiF"/>
    <property type="match status" value="1"/>
</dbReference>
<protein>
    <submittedName>
        <fullName evidence="9">Precorrin-4 C11-methyltransferase</fullName>
    </submittedName>
</protein>
<dbReference type="PATRIC" id="fig|1162668.3.peg.1138"/>
<evidence type="ECO:0000259" key="8">
    <source>
        <dbReference type="Pfam" id="PF00590"/>
    </source>
</evidence>
<evidence type="ECO:0000313" key="9">
    <source>
        <dbReference type="EMBL" id="BAM06688.1"/>
    </source>
</evidence>
<evidence type="ECO:0000313" key="10">
    <source>
        <dbReference type="Proteomes" id="UP000007382"/>
    </source>
</evidence>
<dbReference type="InterPro" id="IPR050161">
    <property type="entry name" value="Siro_Cobalamin_biosynth"/>
</dbReference>
<accession>I0IN39</accession>
<dbReference type="PANTHER" id="PTHR45790">
    <property type="entry name" value="SIROHEME SYNTHASE-RELATED"/>
    <property type="match status" value="1"/>
</dbReference>
<keyword evidence="4 7" id="KW-0489">Methyltransferase</keyword>
<dbReference type="InterPro" id="IPR000878">
    <property type="entry name" value="4pyrrol_Mease"/>
</dbReference>
<dbReference type="PROSITE" id="PS00840">
    <property type="entry name" value="SUMT_2"/>
    <property type="match status" value="1"/>
</dbReference>
<evidence type="ECO:0000256" key="2">
    <source>
        <dbReference type="ARBA" id="ARBA00005879"/>
    </source>
</evidence>
<dbReference type="Gene3D" id="3.40.1010.10">
    <property type="entry name" value="Cobalt-precorrin-4 Transmethylase, Domain 1"/>
    <property type="match status" value="1"/>
</dbReference>
<evidence type="ECO:0000256" key="7">
    <source>
        <dbReference type="RuleBase" id="RU003960"/>
    </source>
</evidence>
<dbReference type="HOGENOM" id="CLU_011276_7_1_0"/>
<dbReference type="SUPFAM" id="SSF53790">
    <property type="entry name" value="Tetrapyrrole methylase"/>
    <property type="match status" value="1"/>
</dbReference>
<sequence length="270" mass="28693">MSRVRGGTVYFVGAGPGASDLITVRGARILEKAGRVVYAGSLVDERAMVELAPVARWVDSAGLNREQIVSELMDGARSGEVVVRLASGDPGIFGAMAEMTTELSAQDIPWEVVPGVSSVFASAAALGMELTLPDVSQTVILTRTAGRTPMPSGEGLADLARHGATMAIFLSVDRIDEMVDELLTVLSPKTPAAVVARASWPDETMMRGTLETIAPMVKASKIHRQAMLLVGKVFDPTLRAQVRSRLYAADFSHGFRDGTDQGTSPDPRLN</sequence>
<evidence type="ECO:0000256" key="3">
    <source>
        <dbReference type="ARBA" id="ARBA00022573"/>
    </source>
</evidence>
<reference evidence="10" key="2">
    <citation type="submission" date="2012-03" db="EMBL/GenBank/DDBJ databases">
        <title>The complete genome sequence of the pioneer microbe on fresh volcanic deposit, Leptospirillum ferrooxidans strain C2-3.</title>
        <authorList>
            <person name="Fujimura R."/>
            <person name="Sato Y."/>
            <person name="Nishizawa T."/>
            <person name="Nanba K."/>
            <person name="Oshima K."/>
            <person name="Hattori M."/>
            <person name="Kamijo T."/>
            <person name="Ohta H."/>
        </authorList>
    </citation>
    <scope>NUCLEOTIDE SEQUENCE [LARGE SCALE GENOMIC DNA]</scope>
    <source>
        <strain evidence="10">C2-3</strain>
    </source>
</reference>
<keyword evidence="3" id="KW-0169">Cobalamin biosynthesis</keyword>
<dbReference type="KEGG" id="lfc:LFE_0984"/>
<dbReference type="GO" id="GO:0046026">
    <property type="term" value="F:precorrin-4 C11-methyltransferase activity"/>
    <property type="evidence" value="ECO:0007669"/>
    <property type="project" value="InterPro"/>
</dbReference>
<feature type="domain" description="Tetrapyrrole methylase" evidence="8">
    <location>
        <begin position="8"/>
        <end position="213"/>
    </location>
</feature>
<name>I0IN39_LEPFC</name>
<dbReference type="Gene3D" id="3.30.950.10">
    <property type="entry name" value="Methyltransferase, Cobalt-precorrin-4 Transmethylase, Domain 2"/>
    <property type="match status" value="1"/>
</dbReference>
<evidence type="ECO:0000256" key="5">
    <source>
        <dbReference type="ARBA" id="ARBA00022679"/>
    </source>
</evidence>
<dbReference type="InterPro" id="IPR035996">
    <property type="entry name" value="4pyrrol_Methylase_sf"/>
</dbReference>
<evidence type="ECO:0000256" key="6">
    <source>
        <dbReference type="ARBA" id="ARBA00022691"/>
    </source>
</evidence>